<dbReference type="AlphaFoldDB" id="A0A0B7H956"/>
<reference evidence="4" key="1">
    <citation type="submission" date="2015-01" db="EMBL/GenBank/DDBJ databases">
        <authorList>
            <person name="MANFREDI Pablo"/>
        </authorList>
    </citation>
    <scope>NUCLEOTIDE SEQUENCE [LARGE SCALE GENOMIC DNA]</scope>
    <source>
        <strain evidence="4">Ccyn2B</strain>
    </source>
</reference>
<dbReference type="EMBL" id="CDOD01000012">
    <property type="protein sequence ID" value="CEN34138.1"/>
    <property type="molecule type" value="Genomic_DNA"/>
</dbReference>
<dbReference type="PANTHER" id="PTHR34978:SF3">
    <property type="entry name" value="SLR0241 PROTEIN"/>
    <property type="match status" value="1"/>
</dbReference>
<evidence type="ECO:0000259" key="2">
    <source>
        <dbReference type="Pfam" id="PF05569"/>
    </source>
</evidence>
<dbReference type="EC" id="3.6.1.15" evidence="3"/>
<name>A0A0B7H956_9FLAO</name>
<dbReference type="InterPro" id="IPR052173">
    <property type="entry name" value="Beta-lactam_resp_regulator"/>
</dbReference>
<dbReference type="RefSeq" id="WP_231550826.1">
    <property type="nucleotide sequence ID" value="NZ_CDOD01000012.1"/>
</dbReference>
<dbReference type="Pfam" id="PF05569">
    <property type="entry name" value="Peptidase_M56"/>
    <property type="match status" value="1"/>
</dbReference>
<feature type="transmembrane region" description="Helical" evidence="1">
    <location>
        <begin position="6"/>
        <end position="22"/>
    </location>
</feature>
<dbReference type="Proteomes" id="UP000038055">
    <property type="component" value="Unassembled WGS sequence"/>
</dbReference>
<gene>
    <name evidence="3" type="ORF">CCYN2B_20007</name>
</gene>
<feature type="domain" description="Peptidase M56" evidence="2">
    <location>
        <begin position="162"/>
        <end position="257"/>
    </location>
</feature>
<keyword evidence="1" id="KW-0472">Membrane</keyword>
<proteinExistence type="predicted"/>
<keyword evidence="1" id="KW-1133">Transmembrane helix</keyword>
<feature type="transmembrane region" description="Helical" evidence="1">
    <location>
        <begin position="93"/>
        <end position="114"/>
    </location>
</feature>
<feature type="transmembrane region" description="Helical" evidence="1">
    <location>
        <begin position="34"/>
        <end position="55"/>
    </location>
</feature>
<evidence type="ECO:0000313" key="4">
    <source>
        <dbReference type="Proteomes" id="UP000038055"/>
    </source>
</evidence>
<organism evidence="3 4">
    <name type="scientific">Capnocytophaga cynodegmi</name>
    <dbReference type="NCBI Taxonomy" id="28189"/>
    <lineage>
        <taxon>Bacteria</taxon>
        <taxon>Pseudomonadati</taxon>
        <taxon>Bacteroidota</taxon>
        <taxon>Flavobacteriia</taxon>
        <taxon>Flavobacteriales</taxon>
        <taxon>Flavobacteriaceae</taxon>
        <taxon>Capnocytophaga</taxon>
    </lineage>
</organism>
<accession>A0A0B7H956</accession>
<protein>
    <submittedName>
        <fullName evidence="3">Conserved putative Nucleoside-triphosphatase (Modular protein)</fullName>
        <ecNumber evidence="3">3.6.1.15</ecNumber>
    </submittedName>
</protein>
<sequence length="463" mass="53578">MIPYLIKTLLCGMCFYTLYHLLLSREKMLIFNRFFLLLALIASFVFPLITIEIPFKPVFEKTFEQIVVTQEIGTSSIYANPTTEQLITETKDFTNLIIILLYGSVAFLMLFRFLRNLLKIFNKIKKHPKQPYQGAYLVILEEECAPHSFWNYIFINKKDAYEQKVLLHELTHIRQKHSLDLLFVEFLKIVFWFHPMVHLFGKAIRINHEFLADACVVSKHTNIAEYQMLILKRAASANVPFYNYFNFYNTKKRLIMLQTKVNHFRNLCKMALLIPTSVLFLVVFAEKSYAQEAEKQKEVPPLQVSTKYKIIKVQGVGLPNGKGEKTTVVLTDEAGNEIVEQITNNEDRQAFTKKYGLQLPPPPPPPPSAIRVKKAEELPPPPLPVNEEPKIYLLSSDKYKMIDMEVVPSRKDGNTIIVLEDKEGNRIVEKLDIYSKEERAAFAKKYDMELLVPPPPPTSSKKK</sequence>
<keyword evidence="4" id="KW-1185">Reference proteome</keyword>
<dbReference type="GO" id="GO:0017111">
    <property type="term" value="F:ribonucleoside triphosphate phosphatase activity"/>
    <property type="evidence" value="ECO:0007669"/>
    <property type="project" value="UniProtKB-EC"/>
</dbReference>
<evidence type="ECO:0000256" key="1">
    <source>
        <dbReference type="SAM" id="Phobius"/>
    </source>
</evidence>
<dbReference type="STRING" id="28189.CCYN74_80084"/>
<keyword evidence="1" id="KW-0812">Transmembrane</keyword>
<keyword evidence="3" id="KW-0378">Hydrolase</keyword>
<dbReference type="PANTHER" id="PTHR34978">
    <property type="entry name" value="POSSIBLE SENSOR-TRANSDUCER PROTEIN BLAR"/>
    <property type="match status" value="1"/>
</dbReference>
<dbReference type="eggNOG" id="COG4219">
    <property type="taxonomic scope" value="Bacteria"/>
</dbReference>
<evidence type="ECO:0000313" key="3">
    <source>
        <dbReference type="EMBL" id="CEN34138.1"/>
    </source>
</evidence>
<feature type="transmembrane region" description="Helical" evidence="1">
    <location>
        <begin position="266"/>
        <end position="285"/>
    </location>
</feature>
<dbReference type="CDD" id="cd07341">
    <property type="entry name" value="M56_BlaR1_MecR1_like"/>
    <property type="match status" value="1"/>
</dbReference>
<dbReference type="InterPro" id="IPR008756">
    <property type="entry name" value="Peptidase_M56"/>
</dbReference>